<evidence type="ECO:0000256" key="1">
    <source>
        <dbReference type="SAM" id="MobiDB-lite"/>
    </source>
</evidence>
<dbReference type="AlphaFoldDB" id="C1EGE7"/>
<dbReference type="GeneID" id="8248681"/>
<dbReference type="InterPro" id="IPR050276">
    <property type="entry name" value="MshD_Acetyltransferase"/>
</dbReference>
<organism evidence="3 4">
    <name type="scientific">Micromonas commoda (strain RCC299 / NOUM17 / CCMP2709)</name>
    <name type="common">Picoplanktonic green alga</name>
    <dbReference type="NCBI Taxonomy" id="296587"/>
    <lineage>
        <taxon>Eukaryota</taxon>
        <taxon>Viridiplantae</taxon>
        <taxon>Chlorophyta</taxon>
        <taxon>Mamiellophyceae</taxon>
        <taxon>Mamiellales</taxon>
        <taxon>Mamiellaceae</taxon>
        <taxon>Micromonas</taxon>
    </lineage>
</organism>
<dbReference type="Gene3D" id="3.40.630.30">
    <property type="match status" value="1"/>
</dbReference>
<dbReference type="RefSeq" id="XP_002505752.1">
    <property type="nucleotide sequence ID" value="XM_002505706.1"/>
</dbReference>
<feature type="region of interest" description="Disordered" evidence="1">
    <location>
        <begin position="72"/>
        <end position="94"/>
    </location>
</feature>
<dbReference type="Pfam" id="PF00583">
    <property type="entry name" value="Acetyltransf_1"/>
    <property type="match status" value="1"/>
</dbReference>
<dbReference type="SUPFAM" id="SSF55729">
    <property type="entry name" value="Acyl-CoA N-acyltransferases (Nat)"/>
    <property type="match status" value="1"/>
</dbReference>
<dbReference type="GO" id="GO:0016747">
    <property type="term" value="F:acyltransferase activity, transferring groups other than amino-acyl groups"/>
    <property type="evidence" value="ECO:0007669"/>
    <property type="project" value="InterPro"/>
</dbReference>
<protein>
    <recommendedName>
        <fullName evidence="2">N-acetyltransferase domain-containing protein</fullName>
    </recommendedName>
</protein>
<evidence type="ECO:0000313" key="3">
    <source>
        <dbReference type="EMBL" id="ACO67010.1"/>
    </source>
</evidence>
<sequence length="288" mass="30632">MSACEWRVRVAPRAASLAPRIRAWTRAPTPPFTPGAHVGVSNRNRAPVPQLIAVGTRAFAFEAFAFAAQEEKARSSEGTSRDETSATYPGDDARTARLEQLQNAYTNRAPSMGYMAPKLPERYFVRVEPPVVGSGKTRIVVTLGADDGTGAGGEVVGWVTCWVKKSGANALLSPGAVAEGDALFLSSVEVKKSHRRMGIASRLLHEAEALGSRSFGCDFATLTVLKNNDAAIALYESRGYAIDDGSRLDAARKLASVLADPQRLVQHRMTKRLGGMTGGGTTNGAEEG</sequence>
<reference evidence="3 4" key="1">
    <citation type="journal article" date="2009" name="Science">
        <title>Green evolution and dynamic adaptations revealed by genomes of the marine picoeukaryotes Micromonas.</title>
        <authorList>
            <person name="Worden A.Z."/>
            <person name="Lee J.H."/>
            <person name="Mock T."/>
            <person name="Rouze P."/>
            <person name="Simmons M.P."/>
            <person name="Aerts A.L."/>
            <person name="Allen A.E."/>
            <person name="Cuvelier M.L."/>
            <person name="Derelle E."/>
            <person name="Everett M.V."/>
            <person name="Foulon E."/>
            <person name="Grimwood J."/>
            <person name="Gundlach H."/>
            <person name="Henrissat B."/>
            <person name="Napoli C."/>
            <person name="McDonald S.M."/>
            <person name="Parker M.S."/>
            <person name="Rombauts S."/>
            <person name="Salamov A."/>
            <person name="Von Dassow P."/>
            <person name="Badger J.H."/>
            <person name="Coutinho P.M."/>
            <person name="Demir E."/>
            <person name="Dubchak I."/>
            <person name="Gentemann C."/>
            <person name="Eikrem W."/>
            <person name="Gready J.E."/>
            <person name="John U."/>
            <person name="Lanier W."/>
            <person name="Lindquist E.A."/>
            <person name="Lucas S."/>
            <person name="Mayer K.F."/>
            <person name="Moreau H."/>
            <person name="Not F."/>
            <person name="Otillar R."/>
            <person name="Panaud O."/>
            <person name="Pangilinan J."/>
            <person name="Paulsen I."/>
            <person name="Piegu B."/>
            <person name="Poliakov A."/>
            <person name="Robbens S."/>
            <person name="Schmutz J."/>
            <person name="Toulza E."/>
            <person name="Wyss T."/>
            <person name="Zelensky A."/>
            <person name="Zhou K."/>
            <person name="Armbrust E.V."/>
            <person name="Bhattacharya D."/>
            <person name="Goodenough U.W."/>
            <person name="Van de Peer Y."/>
            <person name="Grigoriev I.V."/>
        </authorList>
    </citation>
    <scope>NUCLEOTIDE SEQUENCE [LARGE SCALE GENOMIC DNA]</scope>
    <source>
        <strain evidence="4">RCC299 / NOUM17</strain>
    </source>
</reference>
<dbReference type="InParanoid" id="C1EGE7"/>
<dbReference type="PROSITE" id="PS51186">
    <property type="entry name" value="GNAT"/>
    <property type="match status" value="1"/>
</dbReference>
<evidence type="ECO:0000259" key="2">
    <source>
        <dbReference type="PROSITE" id="PS51186"/>
    </source>
</evidence>
<dbReference type="EMBL" id="CP001331">
    <property type="protein sequence ID" value="ACO67010.1"/>
    <property type="molecule type" value="Genomic_DNA"/>
</dbReference>
<feature type="domain" description="N-acetyltransferase" evidence="2">
    <location>
        <begin position="91"/>
        <end position="263"/>
    </location>
</feature>
<dbReference type="CDD" id="cd04301">
    <property type="entry name" value="NAT_SF"/>
    <property type="match status" value="1"/>
</dbReference>
<proteinExistence type="predicted"/>
<feature type="compositionally biased region" description="Basic and acidic residues" evidence="1">
    <location>
        <begin position="72"/>
        <end position="84"/>
    </location>
</feature>
<dbReference type="KEGG" id="mis:MICPUN_63617"/>
<dbReference type="Proteomes" id="UP000002009">
    <property type="component" value="Chromosome 13"/>
</dbReference>
<gene>
    <name evidence="3" type="ORF">MICPUN_63617</name>
</gene>
<accession>C1EGE7</accession>
<keyword evidence="4" id="KW-1185">Reference proteome</keyword>
<evidence type="ECO:0000313" key="4">
    <source>
        <dbReference type="Proteomes" id="UP000002009"/>
    </source>
</evidence>
<dbReference type="InterPro" id="IPR016181">
    <property type="entry name" value="Acyl_CoA_acyltransferase"/>
</dbReference>
<dbReference type="OrthoDB" id="41532at2759"/>
<name>C1EGE7_MICCC</name>
<dbReference type="InterPro" id="IPR000182">
    <property type="entry name" value="GNAT_dom"/>
</dbReference>
<dbReference type="PANTHER" id="PTHR43617">
    <property type="entry name" value="L-AMINO ACID N-ACETYLTRANSFERASE"/>
    <property type="match status" value="1"/>
</dbReference>